<protein>
    <submittedName>
        <fullName evidence="9">Putative repeat protein (TIGR01451 family)</fullName>
    </submittedName>
</protein>
<dbReference type="PANTHER" id="PTHR36108:SF13">
    <property type="entry name" value="COLOSSIN-B-RELATED"/>
    <property type="match status" value="1"/>
</dbReference>
<feature type="domain" description="DUF7933" evidence="8">
    <location>
        <begin position="622"/>
        <end position="737"/>
    </location>
</feature>
<dbReference type="InterPro" id="IPR047589">
    <property type="entry name" value="DUF11_rpt"/>
</dbReference>
<feature type="domain" description="DUF7933" evidence="8">
    <location>
        <begin position="1194"/>
        <end position="1309"/>
    </location>
</feature>
<keyword evidence="4 5" id="KW-0732">Signal</keyword>
<evidence type="ECO:0000259" key="8">
    <source>
        <dbReference type="Pfam" id="PF25564"/>
    </source>
</evidence>
<feature type="domain" description="DUF7933" evidence="8">
    <location>
        <begin position="1037"/>
        <end position="1166"/>
    </location>
</feature>
<dbReference type="Pfam" id="PF17210">
    <property type="entry name" value="SdrD_B"/>
    <property type="match status" value="3"/>
</dbReference>
<name>A0A318KWP0_9NEIS</name>
<dbReference type="OrthoDB" id="9773411at2"/>
<comment type="caution">
    <text evidence="9">The sequence shown here is derived from an EMBL/GenBank/DDBJ whole genome shotgun (WGS) entry which is preliminary data.</text>
</comment>
<evidence type="ECO:0000256" key="2">
    <source>
        <dbReference type="ARBA" id="ARBA00007257"/>
    </source>
</evidence>
<dbReference type="GO" id="GO:0005576">
    <property type="term" value="C:extracellular region"/>
    <property type="evidence" value="ECO:0007669"/>
    <property type="project" value="UniProtKB-SubCell"/>
</dbReference>
<feature type="domain" description="DUF11" evidence="6">
    <location>
        <begin position="1831"/>
        <end position="1951"/>
    </location>
</feature>
<evidence type="ECO:0000256" key="5">
    <source>
        <dbReference type="SAM" id="SignalP"/>
    </source>
</evidence>
<feature type="domain" description="SD-repeat containing protein B" evidence="7">
    <location>
        <begin position="1581"/>
        <end position="1656"/>
    </location>
</feature>
<comment type="subcellular location">
    <subcellularLocation>
        <location evidence="1">Secreted</location>
    </subcellularLocation>
</comment>
<dbReference type="Gene3D" id="2.60.40.1120">
    <property type="entry name" value="Carboxypeptidase-like, regulatory domain"/>
    <property type="match status" value="1"/>
</dbReference>
<dbReference type="InterPro" id="IPR013783">
    <property type="entry name" value="Ig-like_fold"/>
</dbReference>
<proteinExistence type="inferred from homology"/>
<dbReference type="InterPro" id="IPR033764">
    <property type="entry name" value="Sdr_B"/>
</dbReference>
<evidence type="ECO:0000259" key="6">
    <source>
        <dbReference type="Pfam" id="PF01345"/>
    </source>
</evidence>
<dbReference type="Pfam" id="PF25564">
    <property type="entry name" value="DUF7933"/>
    <property type="match status" value="8"/>
</dbReference>
<dbReference type="InterPro" id="IPR008969">
    <property type="entry name" value="CarboxyPept-like_regulatory"/>
</dbReference>
<keyword evidence="10" id="KW-1185">Reference proteome</keyword>
<dbReference type="SUPFAM" id="SSF117074">
    <property type="entry name" value="Hypothetical protein PA1324"/>
    <property type="match status" value="5"/>
</dbReference>
<feature type="domain" description="DUF7933" evidence="8">
    <location>
        <begin position="185"/>
        <end position="327"/>
    </location>
</feature>
<evidence type="ECO:0000256" key="3">
    <source>
        <dbReference type="ARBA" id="ARBA00022525"/>
    </source>
</evidence>
<feature type="domain" description="DUF7933" evidence="8">
    <location>
        <begin position="333"/>
        <end position="464"/>
    </location>
</feature>
<feature type="domain" description="DUF7933" evidence="8">
    <location>
        <begin position="900"/>
        <end position="1031"/>
    </location>
</feature>
<evidence type="ECO:0000256" key="1">
    <source>
        <dbReference type="ARBA" id="ARBA00004613"/>
    </source>
</evidence>
<feature type="domain" description="DUF7933" evidence="8">
    <location>
        <begin position="1315"/>
        <end position="1439"/>
    </location>
</feature>
<feature type="domain" description="DUF7933" evidence="8">
    <location>
        <begin position="770"/>
        <end position="886"/>
    </location>
</feature>
<keyword evidence="3" id="KW-0964">Secreted</keyword>
<evidence type="ECO:0000256" key="4">
    <source>
        <dbReference type="ARBA" id="ARBA00022729"/>
    </source>
</evidence>
<evidence type="ECO:0000259" key="7">
    <source>
        <dbReference type="Pfam" id="PF17210"/>
    </source>
</evidence>
<feature type="signal peptide" evidence="5">
    <location>
        <begin position="1"/>
        <end position="28"/>
    </location>
</feature>
<evidence type="ECO:0000313" key="10">
    <source>
        <dbReference type="Proteomes" id="UP000247555"/>
    </source>
</evidence>
<evidence type="ECO:0000313" key="9">
    <source>
        <dbReference type="EMBL" id="PXX81288.1"/>
    </source>
</evidence>
<dbReference type="NCBIfam" id="TIGR01451">
    <property type="entry name" value="B_ant_repeat"/>
    <property type="match status" value="1"/>
</dbReference>
<dbReference type="SUPFAM" id="SSF49464">
    <property type="entry name" value="Carboxypeptidase regulatory domain-like"/>
    <property type="match status" value="1"/>
</dbReference>
<dbReference type="EMBL" id="QJKI01000002">
    <property type="protein sequence ID" value="PXX81288.1"/>
    <property type="molecule type" value="Genomic_DNA"/>
</dbReference>
<dbReference type="Proteomes" id="UP000247555">
    <property type="component" value="Unassembled WGS sequence"/>
</dbReference>
<feature type="domain" description="SD-repeat containing protein B" evidence="7">
    <location>
        <begin position="1447"/>
        <end position="1538"/>
    </location>
</feature>
<feature type="chain" id="PRO_5016401890" evidence="5">
    <location>
        <begin position="29"/>
        <end position="2569"/>
    </location>
</feature>
<dbReference type="InterPro" id="IPR001434">
    <property type="entry name" value="OmcB-like_DUF11"/>
</dbReference>
<feature type="domain" description="DUF11" evidence="6">
    <location>
        <begin position="2246"/>
        <end position="2352"/>
    </location>
</feature>
<sequence>MMQVVGWICRLRMLLVGMLWLAAMPAWAGLGASVTLVGATDIYPGETTQLQITLSNNNTTAAITNVAFANTLPGVWPNALRIAGAATYTCTDPAGPTTSAGVGVLTATPGTQNISLTGGVIPMRAAGTDGTCVIRIPVTAGSSSGSSVTYTYTVASNAVTGTDPGAQTNVGNVSQTVNVKPVALPTLNKNFSNSTAVLGGAPVTLTITLNNPTNPIAIPNFSITDVFPTLGGGGAVIQVANPPAATTTCTGAGTAPTFAPAAGDTTLTATGGTVAANGSCTLTVKVEARQSNGLYSTGAQTNVIQGSANFTSDLGLVPANATASITVNSPLRVSKAFAHAALASGQSDNMTITLYNDGASALTLTSLTDSPIDGVGNAGYGLKVAAGASTTCAGGVVAATAGNLGVTLTGGSIPANGSCTVTVPFVGTSQASGVPITFTNTLAEGAVGTTAPGIVSKSASASVLVADDLEVLKSATPSGSGNVAPGNPIRFTLTVNNYSGSDRANVTVSDTLVNTRFLTGTINGNNYTPTLSAGCGTLGVAGAVGATTPVFTIGNLPQRSSASTPGSCSITFWAMVNTGVANGATIQNNIAANGVCHSGGALCNGAPSGTTSTSVNSAVLSLNKAFSPAGPVSEGTISRMTLTLSNRSANPITGLAVADTLPLAVSGGGQLRIATPANAATTCGAGVITAASGSTSLALNGGTVPARASNGTGADGTCVVQVDVVGPAGVFNNTATASGTETYADGTTHLLAAVNSNTATLTYTGSLGASKTFSPTSVSSGGRATVLIRINNGGATLLNNVSVTDPLPAGMVVASPTNAYSTCSGSPTVSATAGGNSVSMSGATLAAGGNCDVLFDVVATGAANWVNTIPAGNLTASGGVMNATAVVGTLNWSPPTNITLAKATNPSTLTFPGQVSELTITVTAGTQAVTGLSLSDYFTTDGVSSSPLNGWAIAPNPAAQTSCPGGLVTATAGSNQLSLSGATLAANSSCTIKVNVTSSKVGGITNFIPVGAVSTDQGLSNVGPANTSLTINSNLGLVKQFTPNPVKPGERARLRITFYNPTAQAVNNVSVTDNLPAAMSVPAGANPTITCAGGSLTAPTANQVQITGATVAAAVGVVSGTCYAELDVLVAAQGDYTNTIPANAVTATTGGVPTTNSQPASDTLKVKSPLVIHKAFANKTLDSGNPVGFTTGTATALAGAAVTLTVNIANPNAAAVTQALFTDSLPAGVVVAATPSASTTCAGGTVTATPSATSFRLTGATIPASGSCTVQVNVLSNTPGTYTNTLATQVVSTLEGVKNEEPTSAQLIVSQPVGVSKQFSPAVIPPSGVSRLTIVFSNSNASAITLTSDFDDVLPSAPGQIQVATTPNVSTTCVGGTSAAAGATTVRLNNGATIPAGGCTLSVDVTGATAGVHTNNIPAGALKTSLGNNPTPANATLTISDKGYISGRVFKDNNVTPNGVYDSGVDTPLEGVSIELRAGASCAGALLSSASTDALGNYLFAELAAGAYSVCQPAQPTGTSNGITSAGSIVSNSGSTGTTGIASNPSASSSQIVNIMLNAAGGGQVGGSVQNNFAEVVAGEISGTVFLDQNNNGVQNGADNGLGSVTIQLFNASNALVATTTTNASGQYSFTGLSPGTYTVVEPTQPTGSSNGITTVGAVGNGGTAGTATAVGVLPSQINSIILPPGTVSTGNNFAEIPNGRTLSGKVFYDSNDNGVQNAGDLGIANVTLNLTGNDINGNAVTRTVNTSADGSYMFSGVPEGSSYTVTEPVQPPSSKNGKTIAGSTGGVASVPAVVPSTITGINLAGSNTVSADNNFAEIPVATSAGGAQPDLILSKSHAPAVFTAGGVGSYMLTVSNQGGSASTGNVFVDDTLPEGLSVQGAVTGDGWTCTVSGRTVHCASSMSLAAGGSAAPIVIKVKVDASLGGKQVSNSARVSGVSEPLDKTGNNTATDVAEVALLASVRGHVWLDQSHTRRFADPASQPQAGWTVELLRDGAVLASTQTDAQGGYAFVELSPGSGYQIRFRHPQTGLVYGLARPNEQGVSFANGVVSSANPAGASQSGGTLSGLTLEPGANVLEQSLPLDPAGIVYDAVTRQPVAGAVVTIRGPAGFDASSHVVGGVGAVTTGSDGMYQFLLNPTAPSGRYSLVITTYPAGYVNAPSSLIPVCAGGLRVANLPEPSLVQASNRQPAASVPLHQPAACQGIVTGGANSTQYYFDFDLVIGGVASSANVVNNHLPLDPFTSGRLRVSKTSPLVNVSRGGLVPYTVTVSNAADSAPAAGVSLVDRVPPGFRYRQGSARLDGVAIEPRVNGRQLSWPGLSVGSGQNRQLKLILLVGSGVGEGEYSNEAWAADAAGSVLSNIASATVRIVPDPTFDCSDIIGKVFDDQNANGYQDDGEPGIANVRVVTARGLLVTSDADGRFHVPCAAVPQADRGSNFVMKLDERTLPSGYRLTTENPRDVRVTRGKLVKLNFGATIHKVFRLEFDDRAFVPGEDRLQSGWAAQLPALAEALRARPSVLRLAHPPLSREASRLDALRGELYRLYRQDGAPPLLIEQETLPAHPSLQGGAQ</sequence>
<accession>A0A318KWP0</accession>
<dbReference type="InterPro" id="IPR057693">
    <property type="entry name" value="DUF7933"/>
</dbReference>
<dbReference type="PANTHER" id="PTHR36108">
    <property type="entry name" value="COLOSSIN-B-RELATED"/>
    <property type="match status" value="1"/>
</dbReference>
<dbReference type="Pfam" id="PF01345">
    <property type="entry name" value="DUF11"/>
    <property type="match status" value="2"/>
</dbReference>
<comment type="similarity">
    <text evidence="2">Belongs to the serine-aspartate repeat-containing protein (SDr) family.</text>
</comment>
<reference evidence="9 10" key="1">
    <citation type="submission" date="2018-05" db="EMBL/GenBank/DDBJ databases">
        <title>Genomic Encyclopedia of Type Strains, Phase IV (KMG-IV): sequencing the most valuable type-strain genomes for metagenomic binning, comparative biology and taxonomic classification.</title>
        <authorList>
            <person name="Goeker M."/>
        </authorList>
    </citation>
    <scope>NUCLEOTIDE SEQUENCE [LARGE SCALE GENOMIC DNA]</scope>
    <source>
        <strain evidence="9 10">DSM 29661</strain>
    </source>
</reference>
<gene>
    <name evidence="9" type="ORF">DFR34_102127</name>
</gene>
<feature type="domain" description="SD-repeat containing protein B" evidence="7">
    <location>
        <begin position="1706"/>
        <end position="1768"/>
    </location>
</feature>
<organism evidence="9 10">
    <name type="scientific">Rivihabitans pingtungensis</name>
    <dbReference type="NCBI Taxonomy" id="1054498"/>
    <lineage>
        <taxon>Bacteria</taxon>
        <taxon>Pseudomonadati</taxon>
        <taxon>Pseudomonadota</taxon>
        <taxon>Betaproteobacteria</taxon>
        <taxon>Neisseriales</taxon>
        <taxon>Aquaspirillaceae</taxon>
        <taxon>Rivihabitans</taxon>
    </lineage>
</organism>
<dbReference type="Gene3D" id="2.60.40.10">
    <property type="entry name" value="Immunoglobulins"/>
    <property type="match status" value="5"/>
</dbReference>